<evidence type="ECO:0000313" key="2">
    <source>
        <dbReference type="EMBL" id="GAA3820807.1"/>
    </source>
</evidence>
<evidence type="ECO:0000313" key="3">
    <source>
        <dbReference type="Proteomes" id="UP001500888"/>
    </source>
</evidence>
<keyword evidence="3" id="KW-1185">Reference proteome</keyword>
<accession>A0ABP7IKK0</accession>
<evidence type="ECO:0000256" key="1">
    <source>
        <dbReference type="SAM" id="MobiDB-lite"/>
    </source>
</evidence>
<protein>
    <submittedName>
        <fullName evidence="2">Uncharacterized protein</fullName>
    </submittedName>
</protein>
<dbReference type="Proteomes" id="UP001500888">
    <property type="component" value="Unassembled WGS sequence"/>
</dbReference>
<comment type="caution">
    <text evidence="2">The sequence shown here is derived from an EMBL/GenBank/DDBJ whole genome shotgun (WGS) entry which is preliminary data.</text>
</comment>
<dbReference type="EMBL" id="BAAAZR010000012">
    <property type="protein sequence ID" value="GAA3820807.1"/>
    <property type="molecule type" value="Genomic_DNA"/>
</dbReference>
<proteinExistence type="predicted"/>
<name>A0ABP7IKK0_9ACTN</name>
<organism evidence="2 3">
    <name type="scientific">Sphaerisporangium flaviroseum</name>
    <dbReference type="NCBI Taxonomy" id="509199"/>
    <lineage>
        <taxon>Bacteria</taxon>
        <taxon>Bacillati</taxon>
        <taxon>Actinomycetota</taxon>
        <taxon>Actinomycetes</taxon>
        <taxon>Streptosporangiales</taxon>
        <taxon>Streptosporangiaceae</taxon>
        <taxon>Sphaerisporangium</taxon>
    </lineage>
</organism>
<sequence length="89" mass="9450">MHTATPDEFRAGHHSRIVLTRADRVDANMRVVPGCHDRLSAGSGVRLAAVPADVNAHLPATWSLATANPTFTPPRASAAGDRSKAGERR</sequence>
<reference evidence="3" key="1">
    <citation type="journal article" date="2019" name="Int. J. Syst. Evol. Microbiol.">
        <title>The Global Catalogue of Microorganisms (GCM) 10K type strain sequencing project: providing services to taxonomists for standard genome sequencing and annotation.</title>
        <authorList>
            <consortium name="The Broad Institute Genomics Platform"/>
            <consortium name="The Broad Institute Genome Sequencing Center for Infectious Disease"/>
            <person name="Wu L."/>
            <person name="Ma J."/>
        </authorList>
    </citation>
    <scope>NUCLEOTIDE SEQUENCE [LARGE SCALE GENOMIC DNA]</scope>
    <source>
        <strain evidence="3">JCM 16908</strain>
    </source>
</reference>
<gene>
    <name evidence="2" type="ORF">GCM10022226_46440</name>
</gene>
<feature type="region of interest" description="Disordered" evidence="1">
    <location>
        <begin position="67"/>
        <end position="89"/>
    </location>
</feature>